<evidence type="ECO:0000256" key="2">
    <source>
        <dbReference type="SAM" id="SignalP"/>
    </source>
</evidence>
<dbReference type="EMBL" id="BAABGY010000011">
    <property type="protein sequence ID" value="GAA4337804.1"/>
    <property type="molecule type" value="Genomic_DNA"/>
</dbReference>
<evidence type="ECO:0000313" key="3">
    <source>
        <dbReference type="EMBL" id="GAA4337804.1"/>
    </source>
</evidence>
<proteinExistence type="predicted"/>
<accession>A0ABP8HDI5</accession>
<reference evidence="4" key="1">
    <citation type="journal article" date="2019" name="Int. J. Syst. Evol. Microbiol.">
        <title>The Global Catalogue of Microorganisms (GCM) 10K type strain sequencing project: providing services to taxonomists for standard genome sequencing and annotation.</title>
        <authorList>
            <consortium name="The Broad Institute Genomics Platform"/>
            <consortium name="The Broad Institute Genome Sequencing Center for Infectious Disease"/>
            <person name="Wu L."/>
            <person name="Ma J."/>
        </authorList>
    </citation>
    <scope>NUCLEOTIDE SEQUENCE [LARGE SCALE GENOMIC DNA]</scope>
    <source>
        <strain evidence="4">JCM 17919</strain>
    </source>
</reference>
<comment type="caution">
    <text evidence="3">The sequence shown here is derived from an EMBL/GenBank/DDBJ whole genome shotgun (WGS) entry which is preliminary data.</text>
</comment>
<feature type="signal peptide" evidence="2">
    <location>
        <begin position="1"/>
        <end position="27"/>
    </location>
</feature>
<name>A0ABP8HDI5_9BACT</name>
<feature type="chain" id="PRO_5047084143" description="Sorbosone dehydrogenase family protein" evidence="2">
    <location>
        <begin position="28"/>
        <end position="74"/>
    </location>
</feature>
<keyword evidence="4" id="KW-1185">Reference proteome</keyword>
<organism evidence="3 4">
    <name type="scientific">Flaviaesturariibacter amylovorans</name>
    <dbReference type="NCBI Taxonomy" id="1084520"/>
    <lineage>
        <taxon>Bacteria</taxon>
        <taxon>Pseudomonadati</taxon>
        <taxon>Bacteroidota</taxon>
        <taxon>Chitinophagia</taxon>
        <taxon>Chitinophagales</taxon>
        <taxon>Chitinophagaceae</taxon>
        <taxon>Flaviaestuariibacter</taxon>
    </lineage>
</organism>
<evidence type="ECO:0000313" key="4">
    <source>
        <dbReference type="Proteomes" id="UP001501725"/>
    </source>
</evidence>
<dbReference type="Proteomes" id="UP001501725">
    <property type="component" value="Unassembled WGS sequence"/>
</dbReference>
<protein>
    <recommendedName>
        <fullName evidence="5">Sorbosone dehydrogenase family protein</fullName>
    </recommendedName>
</protein>
<dbReference type="RefSeq" id="WP_345256963.1">
    <property type="nucleotide sequence ID" value="NZ_BAABGY010000011.1"/>
</dbReference>
<sequence length="74" mass="7931">MKRRILATAQALVLGCALLTACSKGKAAETSLETAEQRQARIAGSLDEVPKWPLPAPMPADTLELDSLDRPDTQ</sequence>
<keyword evidence="2" id="KW-0732">Signal</keyword>
<evidence type="ECO:0000256" key="1">
    <source>
        <dbReference type="SAM" id="MobiDB-lite"/>
    </source>
</evidence>
<evidence type="ECO:0008006" key="5">
    <source>
        <dbReference type="Google" id="ProtNLM"/>
    </source>
</evidence>
<gene>
    <name evidence="3" type="ORF">GCM10023184_33800</name>
</gene>
<feature type="region of interest" description="Disordered" evidence="1">
    <location>
        <begin position="44"/>
        <end position="74"/>
    </location>
</feature>